<protein>
    <submittedName>
        <fullName evidence="6">(spotted green pufferfish) hypothetical protein</fullName>
    </submittedName>
</protein>
<evidence type="ECO:0000256" key="2">
    <source>
        <dbReference type="ARBA" id="ARBA00022771"/>
    </source>
</evidence>
<reference evidence="6" key="1">
    <citation type="journal article" date="2004" name="Nature">
        <title>Genome duplication in the teleost fish Tetraodon nigroviridis reveals the early vertebrate proto-karyotype.</title>
        <authorList>
            <person name="Jaillon O."/>
            <person name="Aury J.-M."/>
            <person name="Brunet F."/>
            <person name="Petit J.-L."/>
            <person name="Stange-Thomann N."/>
            <person name="Mauceli E."/>
            <person name="Bouneau L."/>
            <person name="Fischer C."/>
            <person name="Ozouf-Costaz C."/>
            <person name="Bernot A."/>
            <person name="Nicaud S."/>
            <person name="Jaffe D."/>
            <person name="Fisher S."/>
            <person name="Lutfalla G."/>
            <person name="Dossat C."/>
            <person name="Segurens B."/>
            <person name="Dasilva C."/>
            <person name="Salanoubat M."/>
            <person name="Levy M."/>
            <person name="Boudet N."/>
            <person name="Castellano S."/>
            <person name="Anthouard V."/>
            <person name="Jubin C."/>
            <person name="Castelli V."/>
            <person name="Katinka M."/>
            <person name="Vacherie B."/>
            <person name="Biemont C."/>
            <person name="Skalli Z."/>
            <person name="Cattolico L."/>
            <person name="Poulain J."/>
            <person name="De Berardinis V."/>
            <person name="Cruaud C."/>
            <person name="Duprat S."/>
            <person name="Brottier P."/>
            <person name="Coutanceau J.-P."/>
            <person name="Gouzy J."/>
            <person name="Parra G."/>
            <person name="Lardier G."/>
            <person name="Chapple C."/>
            <person name="McKernan K.J."/>
            <person name="McEwan P."/>
            <person name="Bosak S."/>
            <person name="Kellis M."/>
            <person name="Volff J.-N."/>
            <person name="Guigo R."/>
            <person name="Zody M.C."/>
            <person name="Mesirov J."/>
            <person name="Lindblad-Toh K."/>
            <person name="Birren B."/>
            <person name="Nusbaum C."/>
            <person name="Kahn D."/>
            <person name="Robinson-Rechavi M."/>
            <person name="Laudet V."/>
            <person name="Schachter V."/>
            <person name="Quetier F."/>
            <person name="Saurin W."/>
            <person name="Scarpelli C."/>
            <person name="Wincker P."/>
            <person name="Lander E.S."/>
            <person name="Weissenbach J."/>
            <person name="Roest Crollius H."/>
        </authorList>
    </citation>
    <scope>NUCLEOTIDE SEQUENCE [LARGE SCALE GENOMIC DNA]</scope>
</reference>
<dbReference type="GO" id="GO:0003677">
    <property type="term" value="F:DNA binding"/>
    <property type="evidence" value="ECO:0007669"/>
    <property type="project" value="InterPro"/>
</dbReference>
<keyword evidence="2" id="KW-0863">Zinc-finger</keyword>
<dbReference type="InterPro" id="IPR002653">
    <property type="entry name" value="Znf_A20"/>
</dbReference>
<dbReference type="KEGG" id="tng:GSTEN00029422G001"/>
<comment type="caution">
    <text evidence="6">The sequence shown here is derived from an EMBL/GenBank/DDBJ whole genome shotgun (WGS) entry which is preliminary data.</text>
</comment>
<gene>
    <name evidence="6" type="ORF">GSTENG00029422001</name>
</gene>
<evidence type="ECO:0000259" key="5">
    <source>
        <dbReference type="PROSITE" id="PS51036"/>
    </source>
</evidence>
<dbReference type="Gene3D" id="1.20.5.4770">
    <property type="match status" value="1"/>
</dbReference>
<dbReference type="Pfam" id="PF01754">
    <property type="entry name" value="zf-A20"/>
    <property type="match status" value="1"/>
</dbReference>
<dbReference type="GO" id="GO:0008270">
    <property type="term" value="F:zinc ion binding"/>
    <property type="evidence" value="ECO:0007669"/>
    <property type="project" value="UniProtKB-KW"/>
</dbReference>
<evidence type="ECO:0000256" key="1">
    <source>
        <dbReference type="ARBA" id="ARBA00022723"/>
    </source>
</evidence>
<feature type="domain" description="A20-type" evidence="5">
    <location>
        <begin position="8"/>
        <end position="42"/>
    </location>
</feature>
<reference evidence="6" key="2">
    <citation type="submission" date="2004-02" db="EMBL/GenBank/DDBJ databases">
        <authorList>
            <consortium name="Genoscope"/>
            <consortium name="Whitehead Institute Centre for Genome Research"/>
        </authorList>
    </citation>
    <scope>NUCLEOTIDE SEQUENCE</scope>
</reference>
<feature type="compositionally biased region" description="Basic and acidic residues" evidence="4">
    <location>
        <begin position="40"/>
        <end position="49"/>
    </location>
</feature>
<proteinExistence type="predicted"/>
<dbReference type="EMBL" id="CAAE01014999">
    <property type="protein sequence ID" value="CAG08437.1"/>
    <property type="molecule type" value="Genomic_DNA"/>
</dbReference>
<dbReference type="SMART" id="SM00259">
    <property type="entry name" value="ZnF_A20"/>
    <property type="match status" value="1"/>
</dbReference>
<evidence type="ECO:0000256" key="4">
    <source>
        <dbReference type="SAM" id="MobiDB-lite"/>
    </source>
</evidence>
<dbReference type="SUPFAM" id="SSF57716">
    <property type="entry name" value="Glucocorticoid receptor-like (DNA-binding domain)"/>
    <property type="match status" value="1"/>
</dbReference>
<evidence type="ECO:0000313" key="6">
    <source>
        <dbReference type="EMBL" id="CAG08437.1"/>
    </source>
</evidence>
<sequence length="91" mass="10628">KQRGIRVSQEELLCKNACGYYGNPAWQGFCSKCWRERSRTAETPREDTRPTSNGSHVTFSKFEEKKNAEKSRRISTVRRLFWGTSSLPQKR</sequence>
<keyword evidence="1" id="KW-0479">Metal-binding</keyword>
<feature type="region of interest" description="Disordered" evidence="4">
    <location>
        <begin position="40"/>
        <end position="70"/>
    </location>
</feature>
<name>Q4RT45_TETNG</name>
<dbReference type="OrthoDB" id="428577at2759"/>
<accession>Q4RT45</accession>
<feature type="non-terminal residue" evidence="6">
    <location>
        <position position="1"/>
    </location>
</feature>
<feature type="compositionally biased region" description="Basic and acidic residues" evidence="4">
    <location>
        <begin position="61"/>
        <end position="70"/>
    </location>
</feature>
<keyword evidence="3" id="KW-0862">Zinc</keyword>
<organism evidence="6">
    <name type="scientific">Tetraodon nigroviridis</name>
    <name type="common">Spotted green pufferfish</name>
    <name type="synonym">Chelonodon nigroviridis</name>
    <dbReference type="NCBI Taxonomy" id="99883"/>
    <lineage>
        <taxon>Eukaryota</taxon>
        <taxon>Metazoa</taxon>
        <taxon>Chordata</taxon>
        <taxon>Craniata</taxon>
        <taxon>Vertebrata</taxon>
        <taxon>Euteleostomi</taxon>
        <taxon>Actinopterygii</taxon>
        <taxon>Neopterygii</taxon>
        <taxon>Teleostei</taxon>
        <taxon>Neoteleostei</taxon>
        <taxon>Acanthomorphata</taxon>
        <taxon>Eupercaria</taxon>
        <taxon>Tetraodontiformes</taxon>
        <taxon>Tetradontoidea</taxon>
        <taxon>Tetraodontidae</taxon>
        <taxon>Tetraodon</taxon>
    </lineage>
</organism>
<dbReference type="PROSITE" id="PS51036">
    <property type="entry name" value="ZF_A20"/>
    <property type="match status" value="1"/>
</dbReference>
<dbReference type="AlphaFoldDB" id="Q4RT45"/>
<evidence type="ECO:0000256" key="3">
    <source>
        <dbReference type="ARBA" id="ARBA00022833"/>
    </source>
</evidence>
<feature type="non-terminal residue" evidence="6">
    <location>
        <position position="91"/>
    </location>
</feature>